<sequence length="271" mass="30332">MASVHKVELAKTVVLLFALLGTNNAFAWTWGEVAGEIVKGVVISIIVDAITKPSVAAKEAPLQPSILNPVVDQYSNMKTIAANHFLADSQCNVNAVMSFYSNPVYYEDRDVDVEYIRNTKLAVCRKYSKESYYSIKNNNITVSDFSNDKNIKLIDYDVDFDVFSIQKQRRIAGTTRVRLAIRDDKIIGEFHKKLTNSLSASNIASSARYVCKLDPNGDNFLSLREGPGGTYPEILRMHENTSVTVLKVQGSWLYIKLDNGISGWAFARWIC</sequence>
<dbReference type="EMBL" id="QJPH01000387">
    <property type="protein sequence ID" value="PZN75374.1"/>
    <property type="molecule type" value="Genomic_DNA"/>
</dbReference>
<name>A0A2W4SRK1_9GAMM</name>
<dbReference type="Proteomes" id="UP000249396">
    <property type="component" value="Unassembled WGS sequence"/>
</dbReference>
<reference evidence="2 3" key="1">
    <citation type="journal article" date="2018" name="Aquat. Microb. Ecol.">
        <title>Gammaproteobacterial methanotrophs dominate.</title>
        <authorList>
            <person name="Rissanen A.J."/>
            <person name="Saarenheimo J."/>
            <person name="Tiirola M."/>
            <person name="Peura S."/>
            <person name="Aalto S.L."/>
            <person name="Karvinen A."/>
            <person name="Nykanen H."/>
        </authorList>
    </citation>
    <scope>NUCLEOTIDE SEQUENCE [LARGE SCALE GENOMIC DNA]</scope>
    <source>
        <strain evidence="2">AMbin10</strain>
    </source>
</reference>
<evidence type="ECO:0000313" key="2">
    <source>
        <dbReference type="EMBL" id="PZN75374.1"/>
    </source>
</evidence>
<evidence type="ECO:0000313" key="3">
    <source>
        <dbReference type="Proteomes" id="UP000249396"/>
    </source>
</evidence>
<protein>
    <recommendedName>
        <fullName evidence="1">SH3b domain-containing protein</fullName>
    </recommendedName>
</protein>
<proteinExistence type="predicted"/>
<organism evidence="2 3">
    <name type="scientific">Candidatus Methylumidiphilus alinenensis</name>
    <dbReference type="NCBI Taxonomy" id="2202197"/>
    <lineage>
        <taxon>Bacteria</taxon>
        <taxon>Pseudomonadati</taxon>
        <taxon>Pseudomonadota</taxon>
        <taxon>Gammaproteobacteria</taxon>
        <taxon>Methylococcales</taxon>
        <taxon>Candidatus Methylumidiphilus</taxon>
    </lineage>
</organism>
<evidence type="ECO:0000259" key="1">
    <source>
        <dbReference type="Pfam" id="PF08239"/>
    </source>
</evidence>
<dbReference type="InterPro" id="IPR003646">
    <property type="entry name" value="SH3-like_bac-type"/>
</dbReference>
<dbReference type="Pfam" id="PF08239">
    <property type="entry name" value="SH3_3"/>
    <property type="match status" value="1"/>
</dbReference>
<feature type="domain" description="SH3b" evidence="1">
    <location>
        <begin position="221"/>
        <end position="270"/>
    </location>
</feature>
<dbReference type="AlphaFoldDB" id="A0A2W4SRK1"/>
<dbReference type="Gene3D" id="2.30.30.40">
    <property type="entry name" value="SH3 Domains"/>
    <property type="match status" value="1"/>
</dbReference>
<comment type="caution">
    <text evidence="2">The sequence shown here is derived from an EMBL/GenBank/DDBJ whole genome shotgun (WGS) entry which is preliminary data.</text>
</comment>
<accession>A0A2W4SRK1</accession>
<gene>
    <name evidence="2" type="ORF">DM484_18955</name>
</gene>